<accession>K6FMM0</accession>
<keyword evidence="5" id="KW-0238">DNA-binding</keyword>
<dbReference type="PATRIC" id="fig|1206767.3.peg.1404"/>
<feature type="modified residue" description="4-aspartylphosphate" evidence="2">
    <location>
        <position position="81"/>
    </location>
</feature>
<dbReference type="PROSITE" id="PS50110">
    <property type="entry name" value="RESPONSE_REGULATORY"/>
    <property type="match status" value="1"/>
</dbReference>
<feature type="domain" description="Response regulatory" evidence="4">
    <location>
        <begin position="32"/>
        <end position="146"/>
    </location>
</feature>
<feature type="region of interest" description="Disordered" evidence="3">
    <location>
        <begin position="1"/>
        <end position="30"/>
    </location>
</feature>
<dbReference type="AlphaFoldDB" id="K6FMM0"/>
<dbReference type="SMART" id="SM00448">
    <property type="entry name" value="REC"/>
    <property type="match status" value="1"/>
</dbReference>
<evidence type="ECO:0000259" key="4">
    <source>
        <dbReference type="PROSITE" id="PS50110"/>
    </source>
</evidence>
<dbReference type="GO" id="GO:0000160">
    <property type="term" value="P:phosphorelay signal transduction system"/>
    <property type="evidence" value="ECO:0007669"/>
    <property type="project" value="InterPro"/>
</dbReference>
<evidence type="ECO:0000256" key="2">
    <source>
        <dbReference type="PROSITE-ProRule" id="PRU00169"/>
    </source>
</evidence>
<evidence type="ECO:0000313" key="6">
    <source>
        <dbReference type="Proteomes" id="UP000006272"/>
    </source>
</evidence>
<proteinExistence type="predicted"/>
<evidence type="ECO:0000256" key="1">
    <source>
        <dbReference type="ARBA" id="ARBA00022553"/>
    </source>
</evidence>
<sequence>MNPDTPDDSPVPHAPEGAASGPDPSPRRRRTSILILDDEPIVCKRLKPFFQKAGYEAEAYSQPAEALARVEQRRFDVVITDLKMQGLDGLAFLGKVKALSPDTDVIVITGFATLETARESFRKGVFDFVAKPFKLTKILEGVRRIEKERGLVP</sequence>
<protein>
    <submittedName>
        <fullName evidence="5">Response regulator (CheY-like receiver, AAA-type ATPase and DNA-binding domain containing protein)</fullName>
    </submittedName>
</protein>
<dbReference type="SUPFAM" id="SSF52172">
    <property type="entry name" value="CheY-like"/>
    <property type="match status" value="1"/>
</dbReference>
<keyword evidence="1 2" id="KW-0597">Phosphoprotein</keyword>
<evidence type="ECO:0000313" key="5">
    <source>
        <dbReference type="EMBL" id="EKO39817.1"/>
    </source>
</evidence>
<gene>
    <name evidence="5" type="ORF">B193_1443</name>
</gene>
<evidence type="ECO:0000256" key="3">
    <source>
        <dbReference type="SAM" id="MobiDB-lite"/>
    </source>
</evidence>
<reference evidence="5 6" key="1">
    <citation type="submission" date="2012-07" db="EMBL/GenBank/DDBJ databases">
        <title>Draft genome sequence of Desulfovibrio magneticus str. Maddingley MBC34 obtained from a metagenomic sequence of a methanogenic enrichment isolated from coal-seam formation water in Victoria, Australia.</title>
        <authorList>
            <person name="Greenfield P."/>
            <person name="Hendry P."/>
            <person name="Li D."/>
            <person name="Rosewarne C.P."/>
            <person name="Tran-Dinh N."/>
            <person name="Elbourne L.D.H."/>
            <person name="Paulsen I.T."/>
            <person name="Midgley D.J."/>
        </authorList>
    </citation>
    <scope>NUCLEOTIDE SEQUENCE [LARGE SCALE GENOMIC DNA]</scope>
    <source>
        <strain evidence="6">Maddingley MBC34</strain>
    </source>
</reference>
<dbReference type="InterPro" id="IPR050595">
    <property type="entry name" value="Bact_response_regulator"/>
</dbReference>
<dbReference type="EMBL" id="ALAO01000114">
    <property type="protein sequence ID" value="EKO39817.1"/>
    <property type="molecule type" value="Genomic_DNA"/>
</dbReference>
<dbReference type="Pfam" id="PF00072">
    <property type="entry name" value="Response_reg"/>
    <property type="match status" value="1"/>
</dbReference>
<dbReference type="InterPro" id="IPR001789">
    <property type="entry name" value="Sig_transdc_resp-reg_receiver"/>
</dbReference>
<dbReference type="Proteomes" id="UP000006272">
    <property type="component" value="Unassembled WGS sequence"/>
</dbReference>
<dbReference type="InterPro" id="IPR011006">
    <property type="entry name" value="CheY-like_superfamily"/>
</dbReference>
<name>K6FMM0_9BACT</name>
<organism evidence="5 6">
    <name type="scientific">Solidesulfovibrio magneticus str. Maddingley MBC34</name>
    <dbReference type="NCBI Taxonomy" id="1206767"/>
    <lineage>
        <taxon>Bacteria</taxon>
        <taxon>Pseudomonadati</taxon>
        <taxon>Thermodesulfobacteriota</taxon>
        <taxon>Desulfovibrionia</taxon>
        <taxon>Desulfovibrionales</taxon>
        <taxon>Desulfovibrionaceae</taxon>
        <taxon>Solidesulfovibrio</taxon>
    </lineage>
</organism>
<dbReference type="PANTHER" id="PTHR44591">
    <property type="entry name" value="STRESS RESPONSE REGULATOR PROTEIN 1"/>
    <property type="match status" value="1"/>
</dbReference>
<dbReference type="PANTHER" id="PTHR44591:SF3">
    <property type="entry name" value="RESPONSE REGULATORY DOMAIN-CONTAINING PROTEIN"/>
    <property type="match status" value="1"/>
</dbReference>
<dbReference type="GO" id="GO:0003677">
    <property type="term" value="F:DNA binding"/>
    <property type="evidence" value="ECO:0007669"/>
    <property type="project" value="UniProtKB-KW"/>
</dbReference>
<dbReference type="Gene3D" id="3.40.50.2300">
    <property type="match status" value="1"/>
</dbReference>
<comment type="caution">
    <text evidence="5">The sequence shown here is derived from an EMBL/GenBank/DDBJ whole genome shotgun (WGS) entry which is preliminary data.</text>
</comment>